<evidence type="ECO:0000256" key="1">
    <source>
        <dbReference type="ARBA" id="ARBA00022679"/>
    </source>
</evidence>
<proteinExistence type="predicted"/>
<feature type="region of interest" description="Disordered" evidence="4">
    <location>
        <begin position="239"/>
        <end position="278"/>
    </location>
</feature>
<dbReference type="SMART" id="SM00212">
    <property type="entry name" value="UBCc"/>
    <property type="match status" value="1"/>
</dbReference>
<feature type="non-terminal residue" evidence="6">
    <location>
        <position position="1"/>
    </location>
</feature>
<dbReference type="InterPro" id="IPR000608">
    <property type="entry name" value="UBC"/>
</dbReference>
<dbReference type="InterPro" id="IPR023313">
    <property type="entry name" value="UBQ-conjugating_AS"/>
</dbReference>
<evidence type="ECO:0000256" key="3">
    <source>
        <dbReference type="PROSITE-ProRule" id="PRU10133"/>
    </source>
</evidence>
<name>A0ABQ8DZL3_BRANA</name>
<evidence type="ECO:0000259" key="5">
    <source>
        <dbReference type="PROSITE" id="PS50127"/>
    </source>
</evidence>
<evidence type="ECO:0000256" key="4">
    <source>
        <dbReference type="SAM" id="MobiDB-lite"/>
    </source>
</evidence>
<feature type="domain" description="UBC core" evidence="5">
    <location>
        <begin position="17"/>
        <end position="177"/>
    </location>
</feature>
<dbReference type="EMBL" id="JAGKQM010000003">
    <property type="protein sequence ID" value="KAH0934612.1"/>
    <property type="molecule type" value="Genomic_DNA"/>
</dbReference>
<dbReference type="Pfam" id="PF00179">
    <property type="entry name" value="UQ_con"/>
    <property type="match status" value="1"/>
</dbReference>
<dbReference type="PANTHER" id="PTHR24068">
    <property type="entry name" value="UBIQUITIN-CONJUGATING ENZYME E2"/>
    <property type="match status" value="1"/>
</dbReference>
<dbReference type="Gene3D" id="3.10.110.10">
    <property type="entry name" value="Ubiquitin Conjugating Enzyme"/>
    <property type="match status" value="1"/>
</dbReference>
<dbReference type="PROSITE" id="PS00183">
    <property type="entry name" value="UBC_1"/>
    <property type="match status" value="1"/>
</dbReference>
<organism evidence="6 7">
    <name type="scientific">Brassica napus</name>
    <name type="common">Rape</name>
    <dbReference type="NCBI Taxonomy" id="3708"/>
    <lineage>
        <taxon>Eukaryota</taxon>
        <taxon>Viridiplantae</taxon>
        <taxon>Streptophyta</taxon>
        <taxon>Embryophyta</taxon>
        <taxon>Tracheophyta</taxon>
        <taxon>Spermatophyta</taxon>
        <taxon>Magnoliopsida</taxon>
        <taxon>eudicotyledons</taxon>
        <taxon>Gunneridae</taxon>
        <taxon>Pentapetalae</taxon>
        <taxon>rosids</taxon>
        <taxon>malvids</taxon>
        <taxon>Brassicales</taxon>
        <taxon>Brassicaceae</taxon>
        <taxon>Brassiceae</taxon>
        <taxon>Brassica</taxon>
    </lineage>
</organism>
<evidence type="ECO:0000313" key="7">
    <source>
        <dbReference type="Proteomes" id="UP000824890"/>
    </source>
</evidence>
<evidence type="ECO:0000313" key="6">
    <source>
        <dbReference type="EMBL" id="KAH0934612.1"/>
    </source>
</evidence>
<protein>
    <recommendedName>
        <fullName evidence="5">UBC core domain-containing protein</fullName>
    </recommendedName>
</protein>
<keyword evidence="1" id="KW-0808">Transferase</keyword>
<reference evidence="6 7" key="1">
    <citation type="submission" date="2021-05" db="EMBL/GenBank/DDBJ databases">
        <title>Genome Assembly of Synthetic Allotetraploid Brassica napus Reveals Homoeologous Exchanges between Subgenomes.</title>
        <authorList>
            <person name="Davis J.T."/>
        </authorList>
    </citation>
    <scope>NUCLEOTIDE SEQUENCE [LARGE SCALE GENOMIC DNA]</scope>
    <source>
        <strain evidence="7">cv. Da-Ae</strain>
        <tissue evidence="6">Seedling</tissue>
    </source>
</reference>
<dbReference type="PROSITE" id="PS50127">
    <property type="entry name" value="UBC_2"/>
    <property type="match status" value="1"/>
</dbReference>
<dbReference type="CDD" id="cd23805">
    <property type="entry name" value="UBCc_UBE2T"/>
    <property type="match status" value="1"/>
</dbReference>
<feature type="active site" description="Glycyl thioester intermediate" evidence="3">
    <location>
        <position position="111"/>
    </location>
</feature>
<dbReference type="Proteomes" id="UP000824890">
    <property type="component" value="Unassembled WGS sequence"/>
</dbReference>
<dbReference type="SUPFAM" id="SSF54495">
    <property type="entry name" value="UBC-like"/>
    <property type="match status" value="1"/>
</dbReference>
<gene>
    <name evidence="6" type="ORF">HID58_011729</name>
</gene>
<keyword evidence="7" id="KW-1185">Reference proteome</keyword>
<evidence type="ECO:0000256" key="2">
    <source>
        <dbReference type="ARBA" id="ARBA00022786"/>
    </source>
</evidence>
<keyword evidence="2" id="KW-0833">Ubl conjugation pathway</keyword>
<comment type="caution">
    <text evidence="6">The sequence shown here is derived from an EMBL/GenBank/DDBJ whole genome shotgun (WGS) entry which is preliminary data.</text>
</comment>
<dbReference type="InterPro" id="IPR016135">
    <property type="entry name" value="UBQ-conjugating_enzyme/RWD"/>
</dbReference>
<accession>A0ABQ8DZL3</accession>
<sequence>RKEAKHSTNSTMAQAARLSMRMQKELKLLLSDPPHGASFPHLSSAASGSADLSSFSSIDAQMEGPEDTVYANGIFDVKIQIPERLYPFQPPIVSFATQIYHPNIDNSGRICLDILNLPPKGAWQPSLNISTVLTSIRLLLTEPNPDDGLMCEVSREYKYNRQAFDYKAREMTEKYAVKVNKSGLDGSTTTLQIHETPIAPESHGDEKVSECGTSVSARNCEKPDGIKPTLAVESSLSMTYKESRDTDQQMDGNGKRKAANGFCEANTSGNNGGSRKKLSLALPPQSQKKDLCGEQLTHEVPAACKENKKPHSIVKKLSLGLKKPLVNAASLNNSLDSSSVRSANSDNNRLRGKLSLRPLGESQLNEVSKAEVLAQTEMNQNQDVTSWGGEFEKSASEEATMPESIVVLDSEESGGEEEEATVSSRSRLSLARRGSLKCESSLGTFQGTIDVPLARWMCWIQSIGYANDGNGKIKAVIGFCEATSSGNNGGSRKKLSHALPPQSQKKDLCGEELTHEVSAAFKENKKPHSIGKKLSLGLKKPLVNAASLNNDLATSSFRTSASKSNNNGLNRKLSLRPLGESQLNEVSKAEVLAKTEMNENQDPKSWGEEFEKSVLEEASMPESIVVLNSEESGGEEEEEATVSLKSRLSLARRGLKCGRP</sequence>